<dbReference type="Pfam" id="PF08376">
    <property type="entry name" value="NIT"/>
    <property type="match status" value="1"/>
</dbReference>
<dbReference type="Pfam" id="PF00015">
    <property type="entry name" value="MCPsignal"/>
    <property type="match status" value="1"/>
</dbReference>
<dbReference type="Gene3D" id="1.10.287.950">
    <property type="entry name" value="Methyl-accepting chemotaxis protein"/>
    <property type="match status" value="1"/>
</dbReference>
<proteinExistence type="inferred from homology"/>
<keyword evidence="6" id="KW-0472">Membrane</keyword>
<feature type="coiled-coil region" evidence="4">
    <location>
        <begin position="735"/>
        <end position="773"/>
    </location>
</feature>
<dbReference type="PROSITE" id="PS50885">
    <property type="entry name" value="HAMP"/>
    <property type="match status" value="2"/>
</dbReference>
<gene>
    <name evidence="9" type="ORF">ACFSM0_00660</name>
</gene>
<dbReference type="SMART" id="SM00304">
    <property type="entry name" value="HAMP"/>
    <property type="match status" value="2"/>
</dbReference>
<feature type="region of interest" description="Disordered" evidence="5">
    <location>
        <begin position="400"/>
        <end position="432"/>
    </location>
</feature>
<dbReference type="PANTHER" id="PTHR43531:SF11">
    <property type="entry name" value="METHYL-ACCEPTING CHEMOTAXIS PROTEIN 3"/>
    <property type="match status" value="1"/>
</dbReference>
<protein>
    <submittedName>
        <fullName evidence="9">Methyl-accepting chemotaxis protein</fullName>
    </submittedName>
</protein>
<evidence type="ECO:0000256" key="1">
    <source>
        <dbReference type="ARBA" id="ARBA00022500"/>
    </source>
</evidence>
<evidence type="ECO:0000256" key="2">
    <source>
        <dbReference type="ARBA" id="ARBA00029447"/>
    </source>
</evidence>
<dbReference type="PRINTS" id="PR00260">
    <property type="entry name" value="CHEMTRNSDUCR"/>
</dbReference>
<evidence type="ECO:0000256" key="6">
    <source>
        <dbReference type="SAM" id="Phobius"/>
    </source>
</evidence>
<dbReference type="RefSeq" id="WP_377385655.1">
    <property type="nucleotide sequence ID" value="NZ_JBHUIX010000001.1"/>
</dbReference>
<dbReference type="Gene3D" id="6.10.340.10">
    <property type="match status" value="1"/>
</dbReference>
<feature type="domain" description="HAMP" evidence="8">
    <location>
        <begin position="484"/>
        <end position="530"/>
    </location>
</feature>
<dbReference type="InterPro" id="IPR003660">
    <property type="entry name" value="HAMP_dom"/>
</dbReference>
<keyword evidence="6" id="KW-1133">Transmembrane helix</keyword>
<feature type="domain" description="Methyl-accepting transducer" evidence="7">
    <location>
        <begin position="535"/>
        <end position="764"/>
    </location>
</feature>
<keyword evidence="6" id="KW-0812">Transmembrane</keyword>
<keyword evidence="1" id="KW-0145">Chemotaxis</keyword>
<dbReference type="InterPro" id="IPR051310">
    <property type="entry name" value="MCP_chemotaxis"/>
</dbReference>
<reference evidence="10" key="1">
    <citation type="journal article" date="2019" name="Int. J. Syst. Evol. Microbiol.">
        <title>The Global Catalogue of Microorganisms (GCM) 10K type strain sequencing project: providing services to taxonomists for standard genome sequencing and annotation.</title>
        <authorList>
            <consortium name="The Broad Institute Genomics Platform"/>
            <consortium name="The Broad Institute Genome Sequencing Center for Infectious Disease"/>
            <person name="Wu L."/>
            <person name="Ma J."/>
        </authorList>
    </citation>
    <scope>NUCLEOTIDE SEQUENCE [LARGE SCALE GENOMIC DNA]</scope>
    <source>
        <strain evidence="10">CCUG 55131</strain>
    </source>
</reference>
<keyword evidence="10" id="KW-1185">Reference proteome</keyword>
<dbReference type="PANTHER" id="PTHR43531">
    <property type="entry name" value="PROTEIN ICFG"/>
    <property type="match status" value="1"/>
</dbReference>
<dbReference type="CDD" id="cd11386">
    <property type="entry name" value="MCP_signal"/>
    <property type="match status" value="1"/>
</dbReference>
<keyword evidence="3" id="KW-0807">Transducer</keyword>
<dbReference type="Pfam" id="PF18947">
    <property type="entry name" value="HAMP_2"/>
    <property type="match status" value="1"/>
</dbReference>
<dbReference type="InterPro" id="IPR004089">
    <property type="entry name" value="MCPsignal_dom"/>
</dbReference>
<evidence type="ECO:0000313" key="9">
    <source>
        <dbReference type="EMBL" id="MFD2172593.1"/>
    </source>
</evidence>
<evidence type="ECO:0000313" key="10">
    <source>
        <dbReference type="Proteomes" id="UP001597413"/>
    </source>
</evidence>
<dbReference type="SUPFAM" id="SSF58104">
    <property type="entry name" value="Methyl-accepting chemotaxis protein (MCP) signaling domain"/>
    <property type="match status" value="1"/>
</dbReference>
<comment type="similarity">
    <text evidence="2">Belongs to the methyl-accepting chemotaxis (MCP) protein family.</text>
</comment>
<dbReference type="SMART" id="SM00283">
    <property type="entry name" value="MA"/>
    <property type="match status" value="1"/>
</dbReference>
<accession>A0ABW5A397</accession>
<sequence length="789" mass="83834">MTRVDLPKTSLRRVMAISLAVPALLALVFGVFLIVERWSTLSDARRMLRLMDLARAAGAVAHEQQLERGLTSLFLNGKDASPSERLIAQRAATDASRKALLAQADEIGLDRLPGEISALVTELAGDFDRATEIHTGIDTRSLPLPEAIGYFTEMNADVLQMVNELAEAGSDALITGRIVAFSAFMTAKERSGLERALGAGAFRKGVFDTPILLAMRTMVAQQEQALLFFDALAAPQDLAAAVQLDSLPASAELERMRKIAFASPDTHDLAGVTGDAFFAATTARIDAMKEIELSLGNGIKAEVTKQAQSALIGFLAVGAFITAALLLSLWIGLRSVRRAETEVQQLVVAADTMAQGDLDAALPKPQLQETARMGAALDSFRVSILEGQAIARQAEAEAAAHRQAEAEREAAQRADKEARVARETETARLEAERDHQIATEISAVVGACAQGDFSRRIDLSDKQGIFAEICRGLNEIGEATDASISEVNKALHHLAEGNLTYEIKQGFVGVFAEMAQSVREAKDSITRTVVAIEATTQIIDGSSAEIGSATHDLARRSEHNAAVLEETASALEEMSSTIGGMAGLANDAKAQMRDISSHAENGNAIAQDALTAMESIRQSSERIEGVLQVIDDIAFQTNLLALNAGVEAARAGESGRGFAVVASEVRALAQRSSEASREIAQIIETATRDVGRGVEMVDHTAGALGQIVGALRNVQERIDHIAGAVDESKLGIAEISKAATELDRTSQQNAAMIEETNAALTALRGEADQLVTNVAQFTTGTQNQRATAA</sequence>
<evidence type="ECO:0000256" key="3">
    <source>
        <dbReference type="PROSITE-ProRule" id="PRU00284"/>
    </source>
</evidence>
<dbReference type="InterPro" id="IPR004090">
    <property type="entry name" value="Chemotax_Me-accpt_rcpt"/>
</dbReference>
<evidence type="ECO:0000256" key="5">
    <source>
        <dbReference type="SAM" id="MobiDB-lite"/>
    </source>
</evidence>
<feature type="transmembrane region" description="Helical" evidence="6">
    <location>
        <begin position="14"/>
        <end position="35"/>
    </location>
</feature>
<comment type="caution">
    <text evidence="9">The sequence shown here is derived from an EMBL/GenBank/DDBJ whole genome shotgun (WGS) entry which is preliminary data.</text>
</comment>
<name>A0ABW5A397_9RHOB</name>
<feature type="domain" description="HAMP" evidence="8">
    <location>
        <begin position="337"/>
        <end position="389"/>
    </location>
</feature>
<dbReference type="EMBL" id="JBHUIX010000001">
    <property type="protein sequence ID" value="MFD2172593.1"/>
    <property type="molecule type" value="Genomic_DNA"/>
</dbReference>
<feature type="transmembrane region" description="Helical" evidence="6">
    <location>
        <begin position="310"/>
        <end position="333"/>
    </location>
</feature>
<dbReference type="PROSITE" id="PS50111">
    <property type="entry name" value="CHEMOTAXIS_TRANSDUC_2"/>
    <property type="match status" value="1"/>
</dbReference>
<keyword evidence="4" id="KW-0175">Coiled coil</keyword>
<dbReference type="Proteomes" id="UP001597413">
    <property type="component" value="Unassembled WGS sequence"/>
</dbReference>
<organism evidence="9 10">
    <name type="scientific">Rhodobacter lacus</name>
    <dbReference type="NCBI Taxonomy" id="1641972"/>
    <lineage>
        <taxon>Bacteria</taxon>
        <taxon>Pseudomonadati</taxon>
        <taxon>Pseudomonadota</taxon>
        <taxon>Alphaproteobacteria</taxon>
        <taxon>Rhodobacterales</taxon>
        <taxon>Rhodobacter group</taxon>
        <taxon>Rhodobacter</taxon>
    </lineage>
</organism>
<dbReference type="InterPro" id="IPR013587">
    <property type="entry name" value="Nitrate/nitrite_sensing"/>
</dbReference>
<evidence type="ECO:0000259" key="7">
    <source>
        <dbReference type="PROSITE" id="PS50111"/>
    </source>
</evidence>
<evidence type="ECO:0000256" key="4">
    <source>
        <dbReference type="SAM" id="Coils"/>
    </source>
</evidence>
<evidence type="ECO:0000259" key="8">
    <source>
        <dbReference type="PROSITE" id="PS50885"/>
    </source>
</evidence>